<evidence type="ECO:0000313" key="4">
    <source>
        <dbReference type="EMBL" id="KAJ4385277.1"/>
    </source>
</evidence>
<organism evidence="4 5">
    <name type="scientific">Gnomoniopsis smithogilvyi</name>
    <dbReference type="NCBI Taxonomy" id="1191159"/>
    <lineage>
        <taxon>Eukaryota</taxon>
        <taxon>Fungi</taxon>
        <taxon>Dikarya</taxon>
        <taxon>Ascomycota</taxon>
        <taxon>Pezizomycotina</taxon>
        <taxon>Sordariomycetes</taxon>
        <taxon>Sordariomycetidae</taxon>
        <taxon>Diaporthales</taxon>
        <taxon>Gnomoniaceae</taxon>
        <taxon>Gnomoniopsis</taxon>
    </lineage>
</organism>
<dbReference type="AlphaFoldDB" id="A0A9W9CSL8"/>
<dbReference type="InterPro" id="IPR050091">
    <property type="entry name" value="PKS_NRPS_Biosynth_Enz"/>
</dbReference>
<dbReference type="PANTHER" id="PTHR43775:SF29">
    <property type="entry name" value="ASPERFURANONE POLYKETIDE SYNTHASE AFOG-RELATED"/>
    <property type="match status" value="1"/>
</dbReference>
<feature type="domain" description="Ketosynthase family 3 (KS3)" evidence="3">
    <location>
        <begin position="1"/>
        <end position="115"/>
    </location>
</feature>
<dbReference type="Pfam" id="PF02801">
    <property type="entry name" value="Ketoacyl-synt_C"/>
    <property type="match status" value="1"/>
</dbReference>
<dbReference type="SMART" id="SM00825">
    <property type="entry name" value="PKS_KS"/>
    <property type="match status" value="1"/>
</dbReference>
<dbReference type="Proteomes" id="UP001140453">
    <property type="component" value="Unassembled WGS sequence"/>
</dbReference>
<evidence type="ECO:0000256" key="1">
    <source>
        <dbReference type="ARBA" id="ARBA00022450"/>
    </source>
</evidence>
<keyword evidence="2" id="KW-0597">Phosphoprotein</keyword>
<dbReference type="PROSITE" id="PS52004">
    <property type="entry name" value="KS3_2"/>
    <property type="match status" value="1"/>
</dbReference>
<dbReference type="GO" id="GO:0044550">
    <property type="term" value="P:secondary metabolite biosynthetic process"/>
    <property type="evidence" value="ECO:0007669"/>
    <property type="project" value="TreeGrafter"/>
</dbReference>
<name>A0A9W9CSL8_9PEZI</name>
<dbReference type="OrthoDB" id="329835at2759"/>
<dbReference type="EMBL" id="JAPEVB010000008">
    <property type="protein sequence ID" value="KAJ4385277.1"/>
    <property type="molecule type" value="Genomic_DNA"/>
</dbReference>
<keyword evidence="5" id="KW-1185">Reference proteome</keyword>
<dbReference type="GO" id="GO:0004312">
    <property type="term" value="F:fatty acid synthase activity"/>
    <property type="evidence" value="ECO:0007669"/>
    <property type="project" value="TreeGrafter"/>
</dbReference>
<protein>
    <recommendedName>
        <fullName evidence="3">Ketosynthase family 3 (KS3) domain-containing protein</fullName>
    </recommendedName>
</protein>
<dbReference type="Gene3D" id="3.40.47.10">
    <property type="match status" value="1"/>
</dbReference>
<comment type="caution">
    <text evidence="4">The sequence shown here is derived from an EMBL/GenBank/DDBJ whole genome shotgun (WGS) entry which is preliminary data.</text>
</comment>
<reference evidence="4" key="1">
    <citation type="submission" date="2022-10" db="EMBL/GenBank/DDBJ databases">
        <title>Tapping the CABI collections for fungal endophytes: first genome assemblies for Collariella, Neodidymelliopsis, Ascochyta clinopodiicola, Didymella pomorum, Didymosphaeria variabile, Neocosmospora piperis and Neocucurbitaria cava.</title>
        <authorList>
            <person name="Hill R."/>
        </authorList>
    </citation>
    <scope>NUCLEOTIDE SEQUENCE</scope>
    <source>
        <strain evidence="4">IMI 355082</strain>
    </source>
</reference>
<evidence type="ECO:0000313" key="5">
    <source>
        <dbReference type="Proteomes" id="UP001140453"/>
    </source>
</evidence>
<dbReference type="InterPro" id="IPR016039">
    <property type="entry name" value="Thiolase-like"/>
</dbReference>
<dbReference type="InterPro" id="IPR014031">
    <property type="entry name" value="Ketoacyl_synth_C"/>
</dbReference>
<evidence type="ECO:0000259" key="3">
    <source>
        <dbReference type="PROSITE" id="PS52004"/>
    </source>
</evidence>
<dbReference type="GO" id="GO:0006633">
    <property type="term" value="P:fatty acid biosynthetic process"/>
    <property type="evidence" value="ECO:0007669"/>
    <property type="project" value="TreeGrafter"/>
</dbReference>
<dbReference type="PANTHER" id="PTHR43775">
    <property type="entry name" value="FATTY ACID SYNTHASE"/>
    <property type="match status" value="1"/>
</dbReference>
<sequence length="115" mass="11877">MADAMRDYDSIQAVICASVSNQDGRTLGITLPIVDAQEALIRHVYEPAGPSTLETEFVKARGTGTPAGDPIETESFAANLGPAVPKSQPFRIGSIEPNVGHMTGVSGIGGVIKAA</sequence>
<gene>
    <name evidence="4" type="ORF">N0V93_010338</name>
</gene>
<dbReference type="SUPFAM" id="SSF53901">
    <property type="entry name" value="Thiolase-like"/>
    <property type="match status" value="1"/>
</dbReference>
<evidence type="ECO:0000256" key="2">
    <source>
        <dbReference type="ARBA" id="ARBA00022553"/>
    </source>
</evidence>
<dbReference type="InterPro" id="IPR020841">
    <property type="entry name" value="PKS_Beta-ketoAc_synthase_dom"/>
</dbReference>
<proteinExistence type="predicted"/>
<keyword evidence="1" id="KW-0596">Phosphopantetheine</keyword>
<accession>A0A9W9CSL8</accession>